<evidence type="ECO:0000256" key="3">
    <source>
        <dbReference type="PROSITE-ProRule" id="PRU00492"/>
    </source>
</evidence>
<proteinExistence type="predicted"/>
<dbReference type="PROSITE" id="PS51161">
    <property type="entry name" value="ATP_CONE"/>
    <property type="match status" value="1"/>
</dbReference>
<evidence type="ECO:0000256" key="1">
    <source>
        <dbReference type="ARBA" id="ARBA00022741"/>
    </source>
</evidence>
<evidence type="ECO:0000256" key="2">
    <source>
        <dbReference type="ARBA" id="ARBA00022840"/>
    </source>
</evidence>
<keyword evidence="2 3" id="KW-0067">ATP-binding</keyword>
<evidence type="ECO:0000259" key="4">
    <source>
        <dbReference type="PROSITE" id="PS51161"/>
    </source>
</evidence>
<dbReference type="GO" id="GO:0005524">
    <property type="term" value="F:ATP binding"/>
    <property type="evidence" value="ECO:0007669"/>
    <property type="project" value="UniProtKB-UniRule"/>
</dbReference>
<evidence type="ECO:0000313" key="6">
    <source>
        <dbReference type="Proteomes" id="UP000178870"/>
    </source>
</evidence>
<sequence length="103" mass="12137">MKLWYDIEAMELMIRKRNGNLEPYDAEKIVRVTTAAGLRPIDASELAEKVTRWIELQAKKNPQVTSIQIRDKVFKELEKVNKYASGLYAWYQNLKDKKYTARD</sequence>
<protein>
    <recommendedName>
        <fullName evidence="4">ATP-cone domain-containing protein</fullName>
    </recommendedName>
</protein>
<dbReference type="Pfam" id="PF03477">
    <property type="entry name" value="ATP-cone"/>
    <property type="match status" value="1"/>
</dbReference>
<gene>
    <name evidence="5" type="ORF">A2803_05065</name>
</gene>
<dbReference type="InterPro" id="IPR005144">
    <property type="entry name" value="ATP-cone_dom"/>
</dbReference>
<keyword evidence="1 3" id="KW-0547">Nucleotide-binding</keyword>
<organism evidence="5 6">
    <name type="scientific">Candidatus Woesebacteria bacterium RIFCSPHIGHO2_01_FULL_44_21</name>
    <dbReference type="NCBI Taxonomy" id="1802503"/>
    <lineage>
        <taxon>Bacteria</taxon>
        <taxon>Candidatus Woeseibacteriota</taxon>
    </lineage>
</organism>
<dbReference type="AlphaFoldDB" id="A0A1F7Z2G8"/>
<accession>A0A1F7Z2G8</accession>
<reference evidence="5 6" key="1">
    <citation type="journal article" date="2016" name="Nat. Commun.">
        <title>Thousands of microbial genomes shed light on interconnected biogeochemical processes in an aquifer system.</title>
        <authorList>
            <person name="Anantharaman K."/>
            <person name="Brown C.T."/>
            <person name="Hug L.A."/>
            <person name="Sharon I."/>
            <person name="Castelle C.J."/>
            <person name="Probst A.J."/>
            <person name="Thomas B.C."/>
            <person name="Singh A."/>
            <person name="Wilkins M.J."/>
            <person name="Karaoz U."/>
            <person name="Brodie E.L."/>
            <person name="Williams K.H."/>
            <person name="Hubbard S.S."/>
            <person name="Banfield J.F."/>
        </authorList>
    </citation>
    <scope>NUCLEOTIDE SEQUENCE [LARGE SCALE GENOMIC DNA]</scope>
</reference>
<comment type="caution">
    <text evidence="5">The sequence shown here is derived from an EMBL/GenBank/DDBJ whole genome shotgun (WGS) entry which is preliminary data.</text>
</comment>
<name>A0A1F7Z2G8_9BACT</name>
<dbReference type="EMBL" id="MGGP01000011">
    <property type="protein sequence ID" value="OGM32935.1"/>
    <property type="molecule type" value="Genomic_DNA"/>
</dbReference>
<evidence type="ECO:0000313" key="5">
    <source>
        <dbReference type="EMBL" id="OGM32935.1"/>
    </source>
</evidence>
<feature type="domain" description="ATP-cone" evidence="4">
    <location>
        <begin position="12"/>
        <end position="99"/>
    </location>
</feature>
<dbReference type="Proteomes" id="UP000178870">
    <property type="component" value="Unassembled WGS sequence"/>
</dbReference>